<dbReference type="AlphaFoldDB" id="X1HF14"/>
<proteinExistence type="predicted"/>
<name>X1HF14_9ZZZZ</name>
<comment type="caution">
    <text evidence="1">The sequence shown here is derived from an EMBL/GenBank/DDBJ whole genome shotgun (WGS) entry which is preliminary data.</text>
</comment>
<evidence type="ECO:0000313" key="1">
    <source>
        <dbReference type="EMBL" id="GAH68806.1"/>
    </source>
</evidence>
<protein>
    <submittedName>
        <fullName evidence="1">Uncharacterized protein</fullName>
    </submittedName>
</protein>
<accession>X1HF14</accession>
<organism evidence="1">
    <name type="scientific">marine sediment metagenome</name>
    <dbReference type="NCBI Taxonomy" id="412755"/>
    <lineage>
        <taxon>unclassified sequences</taxon>
        <taxon>metagenomes</taxon>
        <taxon>ecological metagenomes</taxon>
    </lineage>
</organism>
<reference evidence="1" key="1">
    <citation type="journal article" date="2014" name="Front. Microbiol.">
        <title>High frequency of phylogenetically diverse reductive dehalogenase-homologous genes in deep subseafloor sedimentary metagenomes.</title>
        <authorList>
            <person name="Kawai M."/>
            <person name="Futagami T."/>
            <person name="Toyoda A."/>
            <person name="Takaki Y."/>
            <person name="Nishi S."/>
            <person name="Hori S."/>
            <person name="Arai W."/>
            <person name="Tsubouchi T."/>
            <person name="Morono Y."/>
            <person name="Uchiyama I."/>
            <person name="Ito T."/>
            <person name="Fujiyama A."/>
            <person name="Inagaki F."/>
            <person name="Takami H."/>
        </authorList>
    </citation>
    <scope>NUCLEOTIDE SEQUENCE</scope>
    <source>
        <strain evidence="1">Expedition CK06-06</strain>
    </source>
</reference>
<sequence length="69" mass="7818">MSEGKNYNKLSPQSGKELADEFFKSLPELEGVETKIASLLQELYNAGRLTKENIMEGLEKLRKEKNEGD</sequence>
<gene>
    <name evidence="1" type="ORF">S03H2_50874</name>
</gene>
<dbReference type="EMBL" id="BARU01032240">
    <property type="protein sequence ID" value="GAH68806.1"/>
    <property type="molecule type" value="Genomic_DNA"/>
</dbReference>